<evidence type="ECO:0000313" key="3">
    <source>
        <dbReference type="EMBL" id="KAK4151296.1"/>
    </source>
</evidence>
<reference evidence="3" key="2">
    <citation type="submission" date="2023-05" db="EMBL/GenBank/DDBJ databases">
        <authorList>
            <consortium name="Lawrence Berkeley National Laboratory"/>
            <person name="Steindorff A."/>
            <person name="Hensen N."/>
            <person name="Bonometti L."/>
            <person name="Westerberg I."/>
            <person name="Brannstrom I.O."/>
            <person name="Guillou S."/>
            <person name="Cros-Aarteil S."/>
            <person name="Calhoun S."/>
            <person name="Haridas S."/>
            <person name="Kuo A."/>
            <person name="Mondo S."/>
            <person name="Pangilinan J."/>
            <person name="Riley R."/>
            <person name="Labutti K."/>
            <person name="Andreopoulos B."/>
            <person name="Lipzen A."/>
            <person name="Chen C."/>
            <person name="Yanf M."/>
            <person name="Daum C."/>
            <person name="Ng V."/>
            <person name="Clum A."/>
            <person name="Ohm R."/>
            <person name="Martin F."/>
            <person name="Silar P."/>
            <person name="Natvig D."/>
            <person name="Lalanne C."/>
            <person name="Gautier V."/>
            <person name="Ament-Velasquez S.L."/>
            <person name="Kruys A."/>
            <person name="Hutchinson M.I."/>
            <person name="Powell A.J."/>
            <person name="Barry K."/>
            <person name="Miller A.N."/>
            <person name="Grigoriev I.V."/>
            <person name="Debuchy R."/>
            <person name="Gladieux P."/>
            <person name="Thoren M.H."/>
            <person name="Johannesson H."/>
        </authorList>
    </citation>
    <scope>NUCLEOTIDE SEQUENCE</scope>
    <source>
        <strain evidence="3">CBS 538.74</strain>
    </source>
</reference>
<sequence length="356" mass="38385">MHQNGIATRQLGFPNNHQAASPPGSKPPYSAPTASLGGVPSHLPDIPISAVLIGLFACSAATHLFFFQRNLRRRPGGYKFIFSFLLFVFSCTRIAALSLRVKWATVPTDANIALAATVLTSAGVLILFIVNLVLARRVIRGLHPRFGWSKGVDWGFKGLIVTVVGTLIMVVVCSVHSMFTLDAVARGRERNVLLFAGVYMAVVAFLPAVTVTVAKLVPNTGPHPSEGFGKGALTTKAALLVFTSLFLTLGAGFRAGVNFAPTPKDQPQWYHSKPAFYCFNFAIELLVVYTYAIFRFDQRFHVPVGSSEPGHYSGARQIKGQDAQELDDRDAGSGGSAITEDLREKDGVGRHGRSAV</sequence>
<reference evidence="3" key="1">
    <citation type="journal article" date="2023" name="Mol. Phylogenet. Evol.">
        <title>Genome-scale phylogeny and comparative genomics of the fungal order Sordariales.</title>
        <authorList>
            <person name="Hensen N."/>
            <person name="Bonometti L."/>
            <person name="Westerberg I."/>
            <person name="Brannstrom I.O."/>
            <person name="Guillou S."/>
            <person name="Cros-Aarteil S."/>
            <person name="Calhoun S."/>
            <person name="Haridas S."/>
            <person name="Kuo A."/>
            <person name="Mondo S."/>
            <person name="Pangilinan J."/>
            <person name="Riley R."/>
            <person name="LaButti K."/>
            <person name="Andreopoulos B."/>
            <person name="Lipzen A."/>
            <person name="Chen C."/>
            <person name="Yan M."/>
            <person name="Daum C."/>
            <person name="Ng V."/>
            <person name="Clum A."/>
            <person name="Steindorff A."/>
            <person name="Ohm R.A."/>
            <person name="Martin F."/>
            <person name="Silar P."/>
            <person name="Natvig D.O."/>
            <person name="Lalanne C."/>
            <person name="Gautier V."/>
            <person name="Ament-Velasquez S.L."/>
            <person name="Kruys A."/>
            <person name="Hutchinson M.I."/>
            <person name="Powell A.J."/>
            <person name="Barry K."/>
            <person name="Miller A.N."/>
            <person name="Grigoriev I.V."/>
            <person name="Debuchy R."/>
            <person name="Gladieux P."/>
            <person name="Hiltunen Thoren M."/>
            <person name="Johannesson H."/>
        </authorList>
    </citation>
    <scope>NUCLEOTIDE SEQUENCE</scope>
    <source>
        <strain evidence="3">CBS 538.74</strain>
    </source>
</reference>
<protein>
    <submittedName>
        <fullName evidence="3">Uncharacterized protein</fullName>
    </submittedName>
</protein>
<feature type="compositionally biased region" description="Basic and acidic residues" evidence="1">
    <location>
        <begin position="340"/>
        <end position="349"/>
    </location>
</feature>
<gene>
    <name evidence="3" type="ORF">C8A00DRAFT_45492</name>
</gene>
<keyword evidence="4" id="KW-1185">Reference proteome</keyword>
<dbReference type="EMBL" id="MU857023">
    <property type="protein sequence ID" value="KAK4151296.1"/>
    <property type="molecule type" value="Genomic_DNA"/>
</dbReference>
<evidence type="ECO:0000256" key="2">
    <source>
        <dbReference type="SAM" id="Phobius"/>
    </source>
</evidence>
<organism evidence="3 4">
    <name type="scientific">Chaetomidium leptoderma</name>
    <dbReference type="NCBI Taxonomy" id="669021"/>
    <lineage>
        <taxon>Eukaryota</taxon>
        <taxon>Fungi</taxon>
        <taxon>Dikarya</taxon>
        <taxon>Ascomycota</taxon>
        <taxon>Pezizomycotina</taxon>
        <taxon>Sordariomycetes</taxon>
        <taxon>Sordariomycetidae</taxon>
        <taxon>Sordariales</taxon>
        <taxon>Chaetomiaceae</taxon>
        <taxon>Chaetomidium</taxon>
    </lineage>
</organism>
<feature type="region of interest" description="Disordered" evidence="1">
    <location>
        <begin position="307"/>
        <end position="356"/>
    </location>
</feature>
<feature type="region of interest" description="Disordered" evidence="1">
    <location>
        <begin position="12"/>
        <end position="32"/>
    </location>
</feature>
<proteinExistence type="predicted"/>
<evidence type="ECO:0000256" key="1">
    <source>
        <dbReference type="SAM" id="MobiDB-lite"/>
    </source>
</evidence>
<name>A0AAN6ZWD2_9PEZI</name>
<feature type="transmembrane region" description="Helical" evidence="2">
    <location>
        <begin position="274"/>
        <end position="294"/>
    </location>
</feature>
<feature type="transmembrane region" description="Helical" evidence="2">
    <location>
        <begin position="78"/>
        <end position="99"/>
    </location>
</feature>
<feature type="transmembrane region" description="Helical" evidence="2">
    <location>
        <begin position="154"/>
        <end position="179"/>
    </location>
</feature>
<feature type="transmembrane region" description="Helical" evidence="2">
    <location>
        <begin position="237"/>
        <end position="254"/>
    </location>
</feature>
<dbReference type="Pfam" id="PF11309">
    <property type="entry name" value="DUF3112"/>
    <property type="match status" value="1"/>
</dbReference>
<feature type="transmembrane region" description="Helical" evidence="2">
    <location>
        <begin position="191"/>
        <end position="217"/>
    </location>
</feature>
<keyword evidence="2" id="KW-0812">Transmembrane</keyword>
<comment type="caution">
    <text evidence="3">The sequence shown here is derived from an EMBL/GenBank/DDBJ whole genome shotgun (WGS) entry which is preliminary data.</text>
</comment>
<evidence type="ECO:0000313" key="4">
    <source>
        <dbReference type="Proteomes" id="UP001302745"/>
    </source>
</evidence>
<dbReference type="Proteomes" id="UP001302745">
    <property type="component" value="Unassembled WGS sequence"/>
</dbReference>
<dbReference type="AlphaFoldDB" id="A0AAN6ZWD2"/>
<dbReference type="PANTHER" id="PTHR35184:SF1">
    <property type="entry name" value="INTEGRAL MEMBRANE PROTEIN"/>
    <property type="match status" value="1"/>
</dbReference>
<feature type="transmembrane region" description="Helical" evidence="2">
    <location>
        <begin position="111"/>
        <end position="134"/>
    </location>
</feature>
<dbReference type="InterPro" id="IPR021460">
    <property type="entry name" value="DUF3112"/>
</dbReference>
<keyword evidence="2" id="KW-0472">Membrane</keyword>
<keyword evidence="2" id="KW-1133">Transmembrane helix</keyword>
<accession>A0AAN6ZWD2</accession>
<feature type="transmembrane region" description="Helical" evidence="2">
    <location>
        <begin position="46"/>
        <end position="66"/>
    </location>
</feature>
<dbReference type="PANTHER" id="PTHR35184">
    <property type="entry name" value="YALI0C10208P"/>
    <property type="match status" value="1"/>
</dbReference>